<dbReference type="InterPro" id="IPR001647">
    <property type="entry name" value="HTH_TetR"/>
</dbReference>
<dbReference type="GO" id="GO:0003677">
    <property type="term" value="F:DNA binding"/>
    <property type="evidence" value="ECO:0007669"/>
    <property type="project" value="UniProtKB-UniRule"/>
</dbReference>
<dbReference type="AlphaFoldDB" id="A0A1I0B187"/>
<name>A0A1I0B187_9FIRM</name>
<organism evidence="4 5">
    <name type="scientific">Natronincola peptidivorans</name>
    <dbReference type="NCBI Taxonomy" id="426128"/>
    <lineage>
        <taxon>Bacteria</taxon>
        <taxon>Bacillati</taxon>
        <taxon>Bacillota</taxon>
        <taxon>Clostridia</taxon>
        <taxon>Peptostreptococcales</taxon>
        <taxon>Natronincolaceae</taxon>
        <taxon>Natronincola</taxon>
    </lineage>
</organism>
<protein>
    <submittedName>
        <fullName evidence="4">Transcriptional regulator, TetR family</fullName>
    </submittedName>
</protein>
<dbReference type="PROSITE" id="PS01081">
    <property type="entry name" value="HTH_TETR_1"/>
    <property type="match status" value="1"/>
</dbReference>
<dbReference type="RefSeq" id="WP_090440668.1">
    <property type="nucleotide sequence ID" value="NZ_FOHU01000003.1"/>
</dbReference>
<keyword evidence="5" id="KW-1185">Reference proteome</keyword>
<dbReference type="PRINTS" id="PR00455">
    <property type="entry name" value="HTHTETR"/>
</dbReference>
<dbReference type="InterPro" id="IPR050624">
    <property type="entry name" value="HTH-type_Tx_Regulator"/>
</dbReference>
<accession>A0A1I0B187</accession>
<dbReference type="Gene3D" id="1.10.357.10">
    <property type="entry name" value="Tetracycline Repressor, domain 2"/>
    <property type="match status" value="1"/>
</dbReference>
<dbReference type="OrthoDB" id="9780939at2"/>
<dbReference type="InterPro" id="IPR023772">
    <property type="entry name" value="DNA-bd_HTH_TetR-type_CS"/>
</dbReference>
<dbReference type="PANTHER" id="PTHR43479:SF11">
    <property type="entry name" value="ACREF_ENVCD OPERON REPRESSOR-RELATED"/>
    <property type="match status" value="1"/>
</dbReference>
<gene>
    <name evidence="4" type="ORF">SAMN05660297_01168</name>
</gene>
<dbReference type="Proteomes" id="UP000199568">
    <property type="component" value="Unassembled WGS sequence"/>
</dbReference>
<sequence>MGENEKDTREKIIAAAYEVLAREGYEKASTKEIAKEAGVAQGLINYYFNKKDDLFIEVFKKEKERYGEFLENIANVPTEELMGKIMTGLEEKVINHSEWYRLRYELFALGMRNPAFNTEIKNFMEEGRSNVKGVLSKVYPKIDAGKMETLAAIIIVCLDGLALQKTTDSEFNIDKAYLALFEMIEAISK</sequence>
<dbReference type="InterPro" id="IPR009057">
    <property type="entry name" value="Homeodomain-like_sf"/>
</dbReference>
<evidence type="ECO:0000256" key="2">
    <source>
        <dbReference type="PROSITE-ProRule" id="PRU00335"/>
    </source>
</evidence>
<proteinExistence type="predicted"/>
<evidence type="ECO:0000259" key="3">
    <source>
        <dbReference type="PROSITE" id="PS50977"/>
    </source>
</evidence>
<dbReference type="SUPFAM" id="SSF46689">
    <property type="entry name" value="Homeodomain-like"/>
    <property type="match status" value="1"/>
</dbReference>
<evidence type="ECO:0000313" key="5">
    <source>
        <dbReference type="Proteomes" id="UP000199568"/>
    </source>
</evidence>
<dbReference type="PROSITE" id="PS50977">
    <property type="entry name" value="HTH_TETR_2"/>
    <property type="match status" value="1"/>
</dbReference>
<dbReference type="Gene3D" id="1.10.10.60">
    <property type="entry name" value="Homeodomain-like"/>
    <property type="match status" value="1"/>
</dbReference>
<feature type="DNA-binding region" description="H-T-H motif" evidence="2">
    <location>
        <begin position="29"/>
        <end position="48"/>
    </location>
</feature>
<evidence type="ECO:0000256" key="1">
    <source>
        <dbReference type="ARBA" id="ARBA00023125"/>
    </source>
</evidence>
<dbReference type="STRING" id="426128.SAMN05660297_01168"/>
<dbReference type="PANTHER" id="PTHR43479">
    <property type="entry name" value="ACREF/ENVCD OPERON REPRESSOR-RELATED"/>
    <property type="match status" value="1"/>
</dbReference>
<evidence type="ECO:0000313" key="4">
    <source>
        <dbReference type="EMBL" id="SET00483.1"/>
    </source>
</evidence>
<dbReference type="EMBL" id="FOHU01000003">
    <property type="protein sequence ID" value="SET00483.1"/>
    <property type="molecule type" value="Genomic_DNA"/>
</dbReference>
<keyword evidence="1 2" id="KW-0238">DNA-binding</keyword>
<reference evidence="4 5" key="1">
    <citation type="submission" date="2016-10" db="EMBL/GenBank/DDBJ databases">
        <authorList>
            <person name="de Groot N.N."/>
        </authorList>
    </citation>
    <scope>NUCLEOTIDE SEQUENCE [LARGE SCALE GENOMIC DNA]</scope>
    <source>
        <strain evidence="4 5">DSM 18979</strain>
    </source>
</reference>
<dbReference type="Pfam" id="PF00440">
    <property type="entry name" value="TetR_N"/>
    <property type="match status" value="1"/>
</dbReference>
<feature type="domain" description="HTH tetR-type" evidence="3">
    <location>
        <begin position="6"/>
        <end position="66"/>
    </location>
</feature>